<dbReference type="Gene3D" id="3.40.50.150">
    <property type="entry name" value="Vaccinia Virus protein VP39"/>
    <property type="match status" value="1"/>
</dbReference>
<evidence type="ECO:0000313" key="3">
    <source>
        <dbReference type="Proteomes" id="UP001211907"/>
    </source>
</evidence>
<evidence type="ECO:0000313" key="2">
    <source>
        <dbReference type="EMBL" id="KAJ3095740.1"/>
    </source>
</evidence>
<name>A0AAD5X7X0_9FUNG</name>
<proteinExistence type="predicted"/>
<comment type="caution">
    <text evidence="2">The sequence shown here is derived from an EMBL/GenBank/DDBJ whole genome shotgun (WGS) entry which is preliminary data.</text>
</comment>
<dbReference type="GO" id="GO:0008757">
    <property type="term" value="F:S-adenosylmethionine-dependent methyltransferase activity"/>
    <property type="evidence" value="ECO:0007669"/>
    <property type="project" value="InterPro"/>
</dbReference>
<keyword evidence="3" id="KW-1185">Reference proteome</keyword>
<organism evidence="2 3">
    <name type="scientific">Physocladia obscura</name>
    <dbReference type="NCBI Taxonomy" id="109957"/>
    <lineage>
        <taxon>Eukaryota</taxon>
        <taxon>Fungi</taxon>
        <taxon>Fungi incertae sedis</taxon>
        <taxon>Chytridiomycota</taxon>
        <taxon>Chytridiomycota incertae sedis</taxon>
        <taxon>Chytridiomycetes</taxon>
        <taxon>Chytridiales</taxon>
        <taxon>Chytriomycetaceae</taxon>
        <taxon>Physocladia</taxon>
    </lineage>
</organism>
<reference evidence="2" key="1">
    <citation type="submission" date="2020-05" db="EMBL/GenBank/DDBJ databases">
        <title>Phylogenomic resolution of chytrid fungi.</title>
        <authorList>
            <person name="Stajich J.E."/>
            <person name="Amses K."/>
            <person name="Simmons R."/>
            <person name="Seto K."/>
            <person name="Myers J."/>
            <person name="Bonds A."/>
            <person name="Quandt C.A."/>
            <person name="Barry K."/>
            <person name="Liu P."/>
            <person name="Grigoriev I."/>
            <person name="Longcore J.E."/>
            <person name="James T.Y."/>
        </authorList>
    </citation>
    <scope>NUCLEOTIDE SEQUENCE</scope>
    <source>
        <strain evidence="2">JEL0513</strain>
    </source>
</reference>
<sequence>MATKMHPVAAKGFNAGAALYAIARPNYAPAAVSSLIAQIQNAAKQGEEQKQPLVLELGSGTGIFSRHLLNAFGSSNVRFIEPAEGMRAEFNASVGVEFGVTAQDGMANATGLPDASVDAVVCAQAFHWFADAPTIREFRRILRPNGLLALIWNLEDPTRADWVAKVRTVYEQHELGTPQYRLGLWRAIFNPSKSPETAQVFKLPLREEHFNHAFVAPGGLDAIWNRIHSKSYILTMDSETREKLKAQVFAVLKESDVELDANGNVVYPYVTDLYTSIAI</sequence>
<accession>A0AAD5X7X0</accession>
<dbReference type="Proteomes" id="UP001211907">
    <property type="component" value="Unassembled WGS sequence"/>
</dbReference>
<dbReference type="InterPro" id="IPR029063">
    <property type="entry name" value="SAM-dependent_MTases_sf"/>
</dbReference>
<dbReference type="PANTHER" id="PTHR42912:SF95">
    <property type="entry name" value="METHYLTRANSFERASE TYPE 11 DOMAIN-CONTAINING PROTEIN"/>
    <property type="match status" value="1"/>
</dbReference>
<dbReference type="EMBL" id="JADGJH010002672">
    <property type="protein sequence ID" value="KAJ3095740.1"/>
    <property type="molecule type" value="Genomic_DNA"/>
</dbReference>
<dbReference type="CDD" id="cd02440">
    <property type="entry name" value="AdoMet_MTases"/>
    <property type="match status" value="1"/>
</dbReference>
<feature type="domain" description="Methyltransferase type 11" evidence="1">
    <location>
        <begin position="55"/>
        <end position="149"/>
    </location>
</feature>
<gene>
    <name evidence="2" type="ORF">HK100_005741</name>
</gene>
<dbReference type="InterPro" id="IPR050508">
    <property type="entry name" value="Methyltransf_Superfamily"/>
</dbReference>
<evidence type="ECO:0000259" key="1">
    <source>
        <dbReference type="Pfam" id="PF08241"/>
    </source>
</evidence>
<dbReference type="Pfam" id="PF08241">
    <property type="entry name" value="Methyltransf_11"/>
    <property type="match status" value="1"/>
</dbReference>
<protein>
    <recommendedName>
        <fullName evidence="1">Methyltransferase type 11 domain-containing protein</fullName>
    </recommendedName>
</protein>
<dbReference type="InterPro" id="IPR013216">
    <property type="entry name" value="Methyltransf_11"/>
</dbReference>
<dbReference type="PANTHER" id="PTHR42912">
    <property type="entry name" value="METHYLTRANSFERASE"/>
    <property type="match status" value="1"/>
</dbReference>
<dbReference type="AlphaFoldDB" id="A0AAD5X7X0"/>
<dbReference type="SUPFAM" id="SSF53335">
    <property type="entry name" value="S-adenosyl-L-methionine-dependent methyltransferases"/>
    <property type="match status" value="1"/>
</dbReference>